<accession>A0ABT2PP05</accession>
<dbReference type="Proteomes" id="UP001525968">
    <property type="component" value="Unassembled WGS sequence"/>
</dbReference>
<keyword evidence="3" id="KW-1185">Reference proteome</keyword>
<organism evidence="2 3">
    <name type="scientific">Acidovorax bellezanensis</name>
    <dbReference type="NCBI Taxonomy" id="2976702"/>
    <lineage>
        <taxon>Bacteria</taxon>
        <taxon>Pseudomonadati</taxon>
        <taxon>Pseudomonadota</taxon>
        <taxon>Betaproteobacteria</taxon>
        <taxon>Burkholderiales</taxon>
        <taxon>Comamonadaceae</taxon>
        <taxon>Acidovorax</taxon>
    </lineage>
</organism>
<evidence type="ECO:0000313" key="2">
    <source>
        <dbReference type="EMBL" id="MCT9810848.1"/>
    </source>
</evidence>
<feature type="transmembrane region" description="Helical" evidence="1">
    <location>
        <begin position="16"/>
        <end position="34"/>
    </location>
</feature>
<comment type="caution">
    <text evidence="2">The sequence shown here is derived from an EMBL/GenBank/DDBJ whole genome shotgun (WGS) entry which is preliminary data.</text>
</comment>
<keyword evidence="1" id="KW-1133">Transmembrane helix</keyword>
<dbReference type="RefSeq" id="WP_261499984.1">
    <property type="nucleotide sequence ID" value="NZ_JAODYH010000004.1"/>
</dbReference>
<feature type="transmembrane region" description="Helical" evidence="1">
    <location>
        <begin position="75"/>
        <end position="93"/>
    </location>
</feature>
<reference evidence="2 3" key="1">
    <citation type="submission" date="2022-09" db="EMBL/GenBank/DDBJ databases">
        <title>Draft genome of isolate Be4.</title>
        <authorList>
            <person name="Sanchez-Castro I."/>
            <person name="Martinez-Rodriguez P."/>
            <person name="Descostes M."/>
            <person name="Merroun M."/>
        </authorList>
    </citation>
    <scope>NUCLEOTIDE SEQUENCE [LARGE SCALE GENOMIC DNA]</scope>
    <source>
        <strain evidence="2 3">Be4</strain>
    </source>
</reference>
<sequence>MESTVRQGSSRRAKQFSFAFALAMLIAVFGGAYLSRFHPSELTSQAALVVATLLSLGCAWTLWRDDKPRAAGPVRRAIAVLVQAAVAFVMGWLSTYVMSAVIVEIGAPAYEVPAHIDAVHPVRRGKGCHHQLKLSSTYLPEPMTPCVSERVWQKARAGDAARVIVAANAVGMLMVDIQFD</sequence>
<dbReference type="EMBL" id="JAODYH010000004">
    <property type="protein sequence ID" value="MCT9810848.1"/>
    <property type="molecule type" value="Genomic_DNA"/>
</dbReference>
<gene>
    <name evidence="2" type="ORF">N0K08_09390</name>
</gene>
<name>A0ABT2PP05_9BURK</name>
<proteinExistence type="predicted"/>
<keyword evidence="1" id="KW-0812">Transmembrane</keyword>
<protein>
    <submittedName>
        <fullName evidence="2">Uncharacterized protein</fullName>
    </submittedName>
</protein>
<keyword evidence="1" id="KW-0472">Membrane</keyword>
<evidence type="ECO:0000313" key="3">
    <source>
        <dbReference type="Proteomes" id="UP001525968"/>
    </source>
</evidence>
<feature type="transmembrane region" description="Helical" evidence="1">
    <location>
        <begin position="46"/>
        <end position="63"/>
    </location>
</feature>
<evidence type="ECO:0000256" key="1">
    <source>
        <dbReference type="SAM" id="Phobius"/>
    </source>
</evidence>